<gene>
    <name evidence="1" type="ORF">MHA01_23850</name>
</gene>
<dbReference type="EMBL" id="BJUN01000015">
    <property type="protein sequence ID" value="GEK59480.1"/>
    <property type="molecule type" value="Genomic_DNA"/>
</dbReference>
<dbReference type="RefSeq" id="WP_079475533.1">
    <property type="nucleotide sequence ID" value="NZ_BJUN01000015.1"/>
</dbReference>
<accession>A0A510Y7W7</accession>
<protein>
    <submittedName>
        <fullName evidence="1">Uncharacterized protein</fullName>
    </submittedName>
</protein>
<proteinExistence type="predicted"/>
<dbReference type="Proteomes" id="UP000321051">
    <property type="component" value="Unassembled WGS sequence"/>
</dbReference>
<dbReference type="InterPro" id="IPR009050">
    <property type="entry name" value="Globin-like_sf"/>
</dbReference>
<sequence>MTPEEKEKIVQHVSEEIYKAHPWLWDRFKERGREKTEEDNHHHLKHLETSYALSDRSFFLDYTAWLESVLNERGVSTAIIIDNYKRLRAIFPLYAAKEERLFFTECLTEGIEQLEENIQK</sequence>
<name>A0A510Y7W7_MARHA</name>
<evidence type="ECO:0000313" key="2">
    <source>
        <dbReference type="Proteomes" id="UP000321051"/>
    </source>
</evidence>
<dbReference type="AlphaFoldDB" id="A0A510Y7W7"/>
<reference evidence="1 2" key="1">
    <citation type="submission" date="2019-07" db="EMBL/GenBank/DDBJ databases">
        <title>Whole genome shotgun sequence of Marinococcus halophilus NBRC 102359.</title>
        <authorList>
            <person name="Hosoyama A."/>
            <person name="Uohara A."/>
            <person name="Ohji S."/>
            <person name="Ichikawa N."/>
        </authorList>
    </citation>
    <scope>NUCLEOTIDE SEQUENCE [LARGE SCALE GENOMIC DNA]</scope>
    <source>
        <strain evidence="1 2">NBRC 102359</strain>
    </source>
</reference>
<evidence type="ECO:0000313" key="1">
    <source>
        <dbReference type="EMBL" id="GEK59480.1"/>
    </source>
</evidence>
<keyword evidence="2" id="KW-1185">Reference proteome</keyword>
<organism evidence="1 2">
    <name type="scientific">Marinococcus halophilus</name>
    <dbReference type="NCBI Taxonomy" id="1371"/>
    <lineage>
        <taxon>Bacteria</taxon>
        <taxon>Bacillati</taxon>
        <taxon>Bacillota</taxon>
        <taxon>Bacilli</taxon>
        <taxon>Bacillales</taxon>
        <taxon>Bacillaceae</taxon>
        <taxon>Marinococcus</taxon>
    </lineage>
</organism>
<dbReference type="SUPFAM" id="SSF46458">
    <property type="entry name" value="Globin-like"/>
    <property type="match status" value="1"/>
</dbReference>
<comment type="caution">
    <text evidence="1">The sequence shown here is derived from an EMBL/GenBank/DDBJ whole genome shotgun (WGS) entry which is preliminary data.</text>
</comment>
<dbReference type="STRING" id="1371.GCA_900166605_01727"/>